<keyword evidence="3" id="KW-1185">Reference proteome</keyword>
<dbReference type="PATRIC" id="fig|1225564.3.peg.3091"/>
<comment type="caution">
    <text evidence="2">The sequence shown here is derived from an EMBL/GenBank/DDBJ whole genome shotgun (WGS) entry which is preliminary data.</text>
</comment>
<dbReference type="STRING" id="1225564.AA309_11950"/>
<evidence type="ECO:0000256" key="1">
    <source>
        <dbReference type="SAM" id="MobiDB-lite"/>
    </source>
</evidence>
<dbReference type="Proteomes" id="UP000035489">
    <property type="component" value="Unassembled WGS sequence"/>
</dbReference>
<name>A0A0H1RK05_9HYPH</name>
<accession>A0A0H1RK05</accession>
<dbReference type="EMBL" id="LCYG01000028">
    <property type="protein sequence ID" value="KLK92947.1"/>
    <property type="molecule type" value="Genomic_DNA"/>
</dbReference>
<dbReference type="PROSITE" id="PS51257">
    <property type="entry name" value="PROKAR_LIPOPROTEIN"/>
    <property type="match status" value="1"/>
</dbReference>
<dbReference type="PANTHER" id="PTHR41247">
    <property type="entry name" value="HTH-TYPE TRANSCRIPTIONAL REPRESSOR YCNK"/>
    <property type="match status" value="1"/>
</dbReference>
<proteinExistence type="predicted"/>
<dbReference type="SUPFAM" id="SSF160387">
    <property type="entry name" value="NosL/MerB-like"/>
    <property type="match status" value="1"/>
</dbReference>
<sequence>MRKIALFAAFAGTLILFGCNDQRTAEAPPPPQEMTASDIGHYCGMNVMEHPGPKGQIILASRKEPVWFSSARDAISFTLLPEEPKDIRAIYVSDMAKAPDWGKPGTTNWVDAKQASFVIGSRMKGGMGGEEAVPFSDRGAAEKFAVENGGRVVTFTDVPKDYVLGGTAETTSSMGQGPAASEPHEGHAAPPAPQNGHVH</sequence>
<dbReference type="OrthoDB" id="7354657at2"/>
<dbReference type="RefSeq" id="WP_047189244.1">
    <property type="nucleotide sequence ID" value="NZ_LCYG01000028.1"/>
</dbReference>
<protein>
    <submittedName>
        <fullName evidence="2">Copper chaperone</fullName>
    </submittedName>
</protein>
<feature type="region of interest" description="Disordered" evidence="1">
    <location>
        <begin position="166"/>
        <end position="199"/>
    </location>
</feature>
<evidence type="ECO:0000313" key="2">
    <source>
        <dbReference type="EMBL" id="KLK92947.1"/>
    </source>
</evidence>
<dbReference type="PANTHER" id="PTHR41247:SF1">
    <property type="entry name" value="HTH-TYPE TRANSCRIPTIONAL REPRESSOR YCNK"/>
    <property type="match status" value="1"/>
</dbReference>
<dbReference type="Gene3D" id="3.30.70.2060">
    <property type="match status" value="1"/>
</dbReference>
<evidence type="ECO:0000313" key="3">
    <source>
        <dbReference type="Proteomes" id="UP000035489"/>
    </source>
</evidence>
<gene>
    <name evidence="2" type="ORF">AA309_11950</name>
</gene>
<dbReference type="InterPro" id="IPR008719">
    <property type="entry name" value="N2O_reductase_NosL"/>
</dbReference>
<reference evidence="2 3" key="1">
    <citation type="submission" date="2015-05" db="EMBL/GenBank/DDBJ databases">
        <title>Draft genome sequence of Microvirga vignae strain BR3299, a novel nitrogen fixing bacteria isolated from Brazil semi-aired region.</title>
        <authorList>
            <person name="Zilli J.E."/>
            <person name="Passos S.R."/>
            <person name="Leite J."/>
            <person name="Baldani J.I."/>
            <person name="Xavier G.R."/>
            <person name="Rumjaneck N.G."/>
            <person name="Simoes-Araujo J.L."/>
        </authorList>
    </citation>
    <scope>NUCLEOTIDE SEQUENCE [LARGE SCALE GENOMIC DNA]</scope>
    <source>
        <strain evidence="2 3">BR3299</strain>
    </source>
</reference>
<organism evidence="2 3">
    <name type="scientific">Microvirga vignae</name>
    <dbReference type="NCBI Taxonomy" id="1225564"/>
    <lineage>
        <taxon>Bacteria</taxon>
        <taxon>Pseudomonadati</taxon>
        <taxon>Pseudomonadota</taxon>
        <taxon>Alphaproteobacteria</taxon>
        <taxon>Hyphomicrobiales</taxon>
        <taxon>Methylobacteriaceae</taxon>
        <taxon>Microvirga</taxon>
    </lineage>
</organism>
<dbReference type="Pfam" id="PF05573">
    <property type="entry name" value="NosL"/>
    <property type="match status" value="1"/>
</dbReference>
<dbReference type="AlphaFoldDB" id="A0A0H1RK05"/>
<dbReference type="Gene3D" id="3.30.70.2050">
    <property type="match status" value="1"/>
</dbReference>